<dbReference type="EMBL" id="BOQL01000019">
    <property type="protein sequence ID" value="GIM66443.1"/>
    <property type="molecule type" value="Genomic_DNA"/>
</dbReference>
<proteinExistence type="predicted"/>
<dbReference type="InterPro" id="IPR013320">
    <property type="entry name" value="ConA-like_dom_sf"/>
</dbReference>
<organism evidence="6 7">
    <name type="scientific">Actinoplanes auranticolor</name>
    <dbReference type="NCBI Taxonomy" id="47988"/>
    <lineage>
        <taxon>Bacteria</taxon>
        <taxon>Bacillati</taxon>
        <taxon>Actinomycetota</taxon>
        <taxon>Actinomycetes</taxon>
        <taxon>Micromonosporales</taxon>
        <taxon>Micromonosporaceae</taxon>
        <taxon>Actinoplanes</taxon>
    </lineage>
</organism>
<dbReference type="Gene3D" id="2.60.40.10">
    <property type="entry name" value="Immunoglobulins"/>
    <property type="match status" value="1"/>
</dbReference>
<keyword evidence="1 4" id="KW-0732">Signal</keyword>
<dbReference type="AlphaFoldDB" id="A0A919S7T6"/>
<evidence type="ECO:0000313" key="6">
    <source>
        <dbReference type="EMBL" id="GIM66443.1"/>
    </source>
</evidence>
<evidence type="ECO:0000256" key="2">
    <source>
        <dbReference type="ARBA" id="ARBA00023157"/>
    </source>
</evidence>
<evidence type="ECO:0000259" key="5">
    <source>
        <dbReference type="SMART" id="SM00560"/>
    </source>
</evidence>
<dbReference type="Proteomes" id="UP000681340">
    <property type="component" value="Unassembled WGS sequence"/>
</dbReference>
<keyword evidence="7" id="KW-1185">Reference proteome</keyword>
<comment type="caution">
    <text evidence="6">The sequence shown here is derived from an EMBL/GenBank/DDBJ whole genome shotgun (WGS) entry which is preliminary data.</text>
</comment>
<feature type="domain" description="LamG-like jellyroll fold" evidence="5">
    <location>
        <begin position="919"/>
        <end position="1069"/>
    </location>
</feature>
<dbReference type="GO" id="GO:0005975">
    <property type="term" value="P:carbohydrate metabolic process"/>
    <property type="evidence" value="ECO:0007669"/>
    <property type="project" value="UniProtKB-ARBA"/>
</dbReference>
<dbReference type="Gene3D" id="2.60.120.200">
    <property type="match status" value="1"/>
</dbReference>
<feature type="chain" id="PRO_5037346703" description="LamG-like jellyroll fold domain-containing protein" evidence="4">
    <location>
        <begin position="23"/>
        <end position="1077"/>
    </location>
</feature>
<dbReference type="InterPro" id="IPR006558">
    <property type="entry name" value="LamG-like"/>
</dbReference>
<dbReference type="NCBIfam" id="NF033679">
    <property type="entry name" value="DNRLRE_dom"/>
    <property type="match status" value="1"/>
</dbReference>
<name>A0A919S7T6_9ACTN</name>
<gene>
    <name evidence="6" type="ORF">Aau02nite_22990</name>
</gene>
<protein>
    <recommendedName>
        <fullName evidence="5">LamG-like jellyroll fold domain-containing protein</fullName>
    </recommendedName>
</protein>
<evidence type="ECO:0000256" key="1">
    <source>
        <dbReference type="ARBA" id="ARBA00022729"/>
    </source>
</evidence>
<evidence type="ECO:0000256" key="3">
    <source>
        <dbReference type="SAM" id="MobiDB-lite"/>
    </source>
</evidence>
<feature type="signal peptide" evidence="4">
    <location>
        <begin position="1"/>
        <end position="22"/>
    </location>
</feature>
<dbReference type="SMART" id="SM00560">
    <property type="entry name" value="LamGL"/>
    <property type="match status" value="1"/>
</dbReference>
<dbReference type="InterPro" id="IPR013783">
    <property type="entry name" value="Ig-like_fold"/>
</dbReference>
<keyword evidence="2" id="KW-1015">Disulfide bond</keyword>
<evidence type="ECO:0000256" key="4">
    <source>
        <dbReference type="SAM" id="SignalP"/>
    </source>
</evidence>
<dbReference type="SUPFAM" id="SSF49899">
    <property type="entry name" value="Concanavalin A-like lectins/glucanases"/>
    <property type="match status" value="1"/>
</dbReference>
<dbReference type="Pfam" id="PF13385">
    <property type="entry name" value="Laminin_G_3"/>
    <property type="match status" value="1"/>
</dbReference>
<reference evidence="6" key="1">
    <citation type="submission" date="2021-03" db="EMBL/GenBank/DDBJ databases">
        <title>Whole genome shotgun sequence of Actinoplanes auranticolor NBRC 12245.</title>
        <authorList>
            <person name="Komaki H."/>
            <person name="Tamura T."/>
        </authorList>
    </citation>
    <scope>NUCLEOTIDE SEQUENCE</scope>
    <source>
        <strain evidence="6">NBRC 12245</strain>
    </source>
</reference>
<sequence>MSGTLVSTLALSALVGAAPADAAPVEASPALKSPVPQTATTEAQAAALAYRSRQPVEVTGRTTETLRVWALPDGSYRAETHVAPVRTRDGSGRWVDVDLAMQRRSDGSVAPKAHPYGLTLSGKRSADTTGFVTLGASDTRTALGWRGALPEPVLDGRKATYREVRPGVDLVVEAGRSGYEYFVVLHNAQAAAAMATIALPWDDGSMTASSPAVAGTELSLKSASGAGVQVSEAVMWDARTSPTTGEPAHVADVDVAIRGNAGGNTDMVLTPSAAFLADPGLKYPVTVDPAINVEPKFDAYVQNTITNTDKSGADELKIGRVVDPAEGCSSECKARSYLSFGGLAELRDAKVTKAELFLWNYQSWSCTAASWEAWQVDYVDETLRWGNQPTWREKDGTSSGTKGYNSGCGDGWVSVSVQKTFQALLSGTGNRANVGLRATSETTNAGWKKFNSSEASSHTPYVSMTYNRRPNVPTGLKIDSCYSACNSPAVVRSGTPRLWATVSDPDGGTVRTEYEVYNSTKGTQLAKSGTTVTGVSSGSFRLWRITPFSKQPLPDHTYHWRARACDSYQCGDYSAWFTFAVNTQDPTLPTVTSSQYPPKTTGTWSGGPGQPGAFTFAPNGASEVTEYVYSLNDANPITAAAGVAGAERLAANQTSMSSLSGITPGSSAVVTRDTTRGHTGGDSLKIVPTATGDTSGYNEYAAIAGDAGSGFRLGMRAGGRYRVTGWVYVPAATGLNATSPGRGLRLAPSYTVAGSFFHVMSPAPTVTDTWVQLSVVMSVPTNATEAYLRVWNGFAAGSGKAVYFDDLSVQELTGTTLSVSLTPTKDSTNVLSVQSRTATGATSDPRMYLFLVNTSEGEWRWGMDDSAGTVATSQPAGHSATFGVGVGWAESGRFDGAVTLDGTGRLATDAPVLNTSAAAGFTVAAWVRLTDLSASRAAVSQQGANASMFTLGYRNDIDVDLDGVADQAWCFTATSTDTTNAGGASVCTTQFVAPDDYISLIGIYDKPAGKLRLYVQGTPDFGGAEPAAVDAPAAWSATNALIIGDSTPAQPWVGDLDHVYAAQRVWDAAEIAVHALA</sequence>
<feature type="region of interest" description="Disordered" evidence="3">
    <location>
        <begin position="661"/>
        <end position="681"/>
    </location>
</feature>
<evidence type="ECO:0000313" key="7">
    <source>
        <dbReference type="Proteomes" id="UP000681340"/>
    </source>
</evidence>
<accession>A0A919S7T6</accession>
<dbReference type="Gene3D" id="2.60.120.260">
    <property type="entry name" value="Galactose-binding domain-like"/>
    <property type="match status" value="1"/>
</dbReference>